<evidence type="ECO:0000313" key="1">
    <source>
        <dbReference type="EMBL" id="KAK2709453.1"/>
    </source>
</evidence>
<protein>
    <submittedName>
        <fullName evidence="1">Uncharacterized protein</fullName>
    </submittedName>
</protein>
<organism evidence="1 2">
    <name type="scientific">Artemia franciscana</name>
    <name type="common">Brine shrimp</name>
    <name type="synonym">Artemia sanfranciscana</name>
    <dbReference type="NCBI Taxonomy" id="6661"/>
    <lineage>
        <taxon>Eukaryota</taxon>
        <taxon>Metazoa</taxon>
        <taxon>Ecdysozoa</taxon>
        <taxon>Arthropoda</taxon>
        <taxon>Crustacea</taxon>
        <taxon>Branchiopoda</taxon>
        <taxon>Anostraca</taxon>
        <taxon>Artemiidae</taxon>
        <taxon>Artemia</taxon>
    </lineage>
</organism>
<name>A0AA88KW43_ARTSF</name>
<keyword evidence="2" id="KW-1185">Reference proteome</keyword>
<accession>A0AA88KW43</accession>
<reference evidence="1" key="1">
    <citation type="submission" date="2023-07" db="EMBL/GenBank/DDBJ databases">
        <title>Chromosome-level genome assembly of Artemia franciscana.</title>
        <authorList>
            <person name="Jo E."/>
        </authorList>
    </citation>
    <scope>NUCLEOTIDE SEQUENCE</scope>
    <source>
        <tissue evidence="1">Whole body</tissue>
    </source>
</reference>
<sequence length="106" mass="12195">MPTRWSGTKAILNRVIVNKVGICRGELATFLSLVREAAEVMEGELYLTLRVRYLCFVEEKLKCLVDKVSDSAAIKIIRRSLREKLNFRFPIDDYTALHYLAVKNFG</sequence>
<dbReference type="Proteomes" id="UP001187531">
    <property type="component" value="Unassembled WGS sequence"/>
</dbReference>
<proteinExistence type="predicted"/>
<comment type="caution">
    <text evidence="1">The sequence shown here is derived from an EMBL/GenBank/DDBJ whole genome shotgun (WGS) entry which is preliminary data.</text>
</comment>
<gene>
    <name evidence="1" type="ORF">QYM36_013195</name>
</gene>
<dbReference type="EMBL" id="JAVRJZ010000017">
    <property type="protein sequence ID" value="KAK2709453.1"/>
    <property type="molecule type" value="Genomic_DNA"/>
</dbReference>
<dbReference type="AlphaFoldDB" id="A0AA88KW43"/>
<evidence type="ECO:0000313" key="2">
    <source>
        <dbReference type="Proteomes" id="UP001187531"/>
    </source>
</evidence>